<gene>
    <name evidence="3" type="ORF">SAMN05216323_10894</name>
</gene>
<dbReference type="Proteomes" id="UP000199452">
    <property type="component" value="Unassembled WGS sequence"/>
</dbReference>
<dbReference type="EMBL" id="FMYP01000089">
    <property type="protein sequence ID" value="SDD12811.1"/>
    <property type="molecule type" value="Genomic_DNA"/>
</dbReference>
<dbReference type="SMART" id="SM00922">
    <property type="entry name" value="MR_MLE"/>
    <property type="match status" value="1"/>
</dbReference>
<dbReference type="GO" id="GO:0016854">
    <property type="term" value="F:racemase and epimerase activity"/>
    <property type="evidence" value="ECO:0007669"/>
    <property type="project" value="UniProtKB-ARBA"/>
</dbReference>
<evidence type="ECO:0000313" key="4">
    <source>
        <dbReference type="Proteomes" id="UP000199452"/>
    </source>
</evidence>
<dbReference type="RefSeq" id="WP_092440756.1">
    <property type="nucleotide sequence ID" value="NZ_FMYP01000089.1"/>
</dbReference>
<dbReference type="InterPro" id="IPR029065">
    <property type="entry name" value="Enolase_C-like"/>
</dbReference>
<protein>
    <submittedName>
        <fullName evidence="3">O-succinylbenzoate synthase</fullName>
    </submittedName>
</protein>
<dbReference type="Gene3D" id="3.30.390.10">
    <property type="entry name" value="Enolase-like, N-terminal domain"/>
    <property type="match status" value="1"/>
</dbReference>
<dbReference type="InterPro" id="IPR036849">
    <property type="entry name" value="Enolase-like_C_sf"/>
</dbReference>
<dbReference type="GO" id="GO:0046872">
    <property type="term" value="F:metal ion binding"/>
    <property type="evidence" value="ECO:0007669"/>
    <property type="project" value="UniProtKB-KW"/>
</dbReference>
<dbReference type="PANTHER" id="PTHR48073">
    <property type="entry name" value="O-SUCCINYLBENZOATE SYNTHASE-RELATED"/>
    <property type="match status" value="1"/>
</dbReference>
<keyword evidence="1" id="KW-0479">Metal-binding</keyword>
<dbReference type="AlphaFoldDB" id="A0A1G6S821"/>
<dbReference type="SFLD" id="SFLDF00009">
    <property type="entry name" value="o-succinylbenzoate_synthase"/>
    <property type="match status" value="1"/>
</dbReference>
<dbReference type="STRING" id="1640674.SAMN05216323_10894"/>
<dbReference type="CDD" id="cd03320">
    <property type="entry name" value="OSBS"/>
    <property type="match status" value="1"/>
</dbReference>
<dbReference type="SUPFAM" id="SSF51604">
    <property type="entry name" value="Enolase C-terminal domain-like"/>
    <property type="match status" value="1"/>
</dbReference>
<dbReference type="PANTHER" id="PTHR48073:SF2">
    <property type="entry name" value="O-SUCCINYLBENZOATE SYNTHASE"/>
    <property type="match status" value="1"/>
</dbReference>
<accession>A0A1G6S821</accession>
<dbReference type="GO" id="GO:0009063">
    <property type="term" value="P:amino acid catabolic process"/>
    <property type="evidence" value="ECO:0007669"/>
    <property type="project" value="InterPro"/>
</dbReference>
<dbReference type="PROSITE" id="PS00909">
    <property type="entry name" value="MR_MLE_2"/>
    <property type="match status" value="1"/>
</dbReference>
<dbReference type="InterPro" id="IPR013342">
    <property type="entry name" value="Mandelate_racemase_C"/>
</dbReference>
<proteinExistence type="predicted"/>
<dbReference type="SFLD" id="SFLDS00001">
    <property type="entry name" value="Enolase"/>
    <property type="match status" value="1"/>
</dbReference>
<name>A0A1G6S821_9BACT</name>
<dbReference type="SFLD" id="SFLDG00180">
    <property type="entry name" value="muconate_cycloisomerase"/>
    <property type="match status" value="1"/>
</dbReference>
<dbReference type="Gene3D" id="3.20.20.120">
    <property type="entry name" value="Enolase-like C-terminal domain"/>
    <property type="match status" value="1"/>
</dbReference>
<evidence type="ECO:0000259" key="2">
    <source>
        <dbReference type="SMART" id="SM00922"/>
    </source>
</evidence>
<dbReference type="InterPro" id="IPR018110">
    <property type="entry name" value="Mandel_Rmase/mucon_lact_enz_CS"/>
</dbReference>
<dbReference type="SUPFAM" id="SSF54826">
    <property type="entry name" value="Enolase N-terminal domain-like"/>
    <property type="match status" value="1"/>
</dbReference>
<feature type="domain" description="Mandelate racemase/muconate lactonizing enzyme C-terminal" evidence="2">
    <location>
        <begin position="133"/>
        <end position="231"/>
    </location>
</feature>
<reference evidence="3 4" key="1">
    <citation type="submission" date="2016-09" db="EMBL/GenBank/DDBJ databases">
        <authorList>
            <person name="Capua I."/>
            <person name="De Benedictis P."/>
            <person name="Joannis T."/>
            <person name="Lombin L.H."/>
            <person name="Cattoli G."/>
        </authorList>
    </citation>
    <scope>NUCLEOTIDE SEQUENCE [LARGE SCALE GENOMIC DNA]</scope>
    <source>
        <strain evidence="3 4">A7P-90m</strain>
    </source>
</reference>
<evidence type="ECO:0000256" key="1">
    <source>
        <dbReference type="ARBA" id="ARBA00022723"/>
    </source>
</evidence>
<dbReference type="OrthoDB" id="9766759at2"/>
<dbReference type="InterPro" id="IPR029017">
    <property type="entry name" value="Enolase-like_N"/>
</dbReference>
<sequence length="352" mass="39196">MLQARVVSHILDFVIPGKTSRGTLTKKVSWYLLLHDTKIGYTGVGECSTLPNLSIDDRPDFCQKLNFVCQQINAGIRLDSIDLVEFPSIAFALEVALADLSNHAFPQTIVFPSEFTNGQTGIPINGLVWMGRREYMEAQIKEKIHQGFSTIKLKVGALDFETEIDILRNIRKQFSPSDITIRLDANGAFTSENAVDKLNRFAEFSIHSIEQPIGQGHPNAMACLCASSPIPIALDEELIGIYSSEEKELLINTIRPQYIILKPSLLGGFAACNDWISIAEKYDIGWWVTSALEGNVGLNAIAQWTFTLNNPLPQGLGTGQVFTNNIDSPLTISEGKLYYRPEKSWDLTMLQW</sequence>
<keyword evidence="4" id="KW-1185">Reference proteome</keyword>
<evidence type="ECO:0000313" key="3">
    <source>
        <dbReference type="EMBL" id="SDD12811.1"/>
    </source>
</evidence>
<dbReference type="Pfam" id="PF13378">
    <property type="entry name" value="MR_MLE_C"/>
    <property type="match status" value="1"/>
</dbReference>
<organism evidence="3 4">
    <name type="scientific">Williamwhitmania taraxaci</name>
    <dbReference type="NCBI Taxonomy" id="1640674"/>
    <lineage>
        <taxon>Bacteria</taxon>
        <taxon>Pseudomonadati</taxon>
        <taxon>Bacteroidota</taxon>
        <taxon>Bacteroidia</taxon>
        <taxon>Bacteroidales</taxon>
        <taxon>Williamwhitmaniaceae</taxon>
        <taxon>Williamwhitmania</taxon>
    </lineage>
</organism>